<dbReference type="EMBL" id="CP143423">
    <property type="protein sequence ID" value="WVX51178.1"/>
    <property type="molecule type" value="Genomic_DNA"/>
</dbReference>
<keyword evidence="4" id="KW-0547">Nucleotide-binding</keyword>
<dbReference type="PANTHER" id="PTHR43776">
    <property type="entry name" value="TRANSPORT ATP-BINDING PROTEIN"/>
    <property type="match status" value="1"/>
</dbReference>
<dbReference type="Proteomes" id="UP001318682">
    <property type="component" value="Chromosome"/>
</dbReference>
<accession>A0ABZ2BZL5</accession>
<gene>
    <name evidence="7" type="primary">oppF_3</name>
    <name evidence="7" type="ORF">ROLI_042790</name>
</gene>
<dbReference type="SUPFAM" id="SSF52540">
    <property type="entry name" value="P-loop containing nucleoside triphosphate hydrolases"/>
    <property type="match status" value="1"/>
</dbReference>
<evidence type="ECO:0000256" key="3">
    <source>
        <dbReference type="ARBA" id="ARBA00022448"/>
    </source>
</evidence>
<dbReference type="NCBIfam" id="TIGR01727">
    <property type="entry name" value="oligo_HPY"/>
    <property type="match status" value="1"/>
</dbReference>
<dbReference type="InterPro" id="IPR013563">
    <property type="entry name" value="Oligopep_ABC_C"/>
</dbReference>
<dbReference type="PROSITE" id="PS00211">
    <property type="entry name" value="ABC_TRANSPORTER_1"/>
    <property type="match status" value="1"/>
</dbReference>
<dbReference type="Gene3D" id="3.40.50.300">
    <property type="entry name" value="P-loop containing nucleotide triphosphate hydrolases"/>
    <property type="match status" value="1"/>
</dbReference>
<comment type="subcellular location">
    <subcellularLocation>
        <location evidence="1">Cell inner membrane</location>
        <topology evidence="1">Peripheral membrane protein</topology>
    </subcellularLocation>
</comment>
<protein>
    <submittedName>
        <fullName evidence="7">Oligopeptide transport ATP-binding protein OppF</fullName>
    </submittedName>
</protein>
<dbReference type="PROSITE" id="PS50893">
    <property type="entry name" value="ABC_TRANSPORTER_2"/>
    <property type="match status" value="1"/>
</dbReference>
<dbReference type="InterPro" id="IPR003593">
    <property type="entry name" value="AAA+_ATPase"/>
</dbReference>
<keyword evidence="5 7" id="KW-0067">ATP-binding</keyword>
<evidence type="ECO:0000259" key="6">
    <source>
        <dbReference type="PROSITE" id="PS50893"/>
    </source>
</evidence>
<dbReference type="InterPro" id="IPR017871">
    <property type="entry name" value="ABC_transporter-like_CS"/>
</dbReference>
<evidence type="ECO:0000256" key="1">
    <source>
        <dbReference type="ARBA" id="ARBA00004417"/>
    </source>
</evidence>
<organism evidence="7 8">
    <name type="scientific">Roseobacter fucihabitans</name>
    <dbReference type="NCBI Taxonomy" id="1537242"/>
    <lineage>
        <taxon>Bacteria</taxon>
        <taxon>Pseudomonadati</taxon>
        <taxon>Pseudomonadota</taxon>
        <taxon>Alphaproteobacteria</taxon>
        <taxon>Rhodobacterales</taxon>
        <taxon>Roseobacteraceae</taxon>
        <taxon>Roseobacter</taxon>
    </lineage>
</organism>
<evidence type="ECO:0000256" key="5">
    <source>
        <dbReference type="ARBA" id="ARBA00022840"/>
    </source>
</evidence>
<proteinExistence type="inferred from homology"/>
<dbReference type="CDD" id="cd03257">
    <property type="entry name" value="ABC_NikE_OppD_transporters"/>
    <property type="match status" value="1"/>
</dbReference>
<dbReference type="SMART" id="SM00382">
    <property type="entry name" value="AAA"/>
    <property type="match status" value="1"/>
</dbReference>
<dbReference type="InterPro" id="IPR027417">
    <property type="entry name" value="P-loop_NTPase"/>
</dbReference>
<name>A0ABZ2BZL5_9RHOB</name>
<comment type="similarity">
    <text evidence="2">Belongs to the ABC transporter superfamily.</text>
</comment>
<evidence type="ECO:0000313" key="7">
    <source>
        <dbReference type="EMBL" id="WVX51178.1"/>
    </source>
</evidence>
<evidence type="ECO:0000313" key="8">
    <source>
        <dbReference type="Proteomes" id="UP001318682"/>
    </source>
</evidence>
<dbReference type="PANTHER" id="PTHR43776:SF7">
    <property type="entry name" value="D,D-DIPEPTIDE TRANSPORT ATP-BINDING PROTEIN DDPF-RELATED"/>
    <property type="match status" value="1"/>
</dbReference>
<evidence type="ECO:0000256" key="2">
    <source>
        <dbReference type="ARBA" id="ARBA00005417"/>
    </source>
</evidence>
<keyword evidence="8" id="KW-1185">Reference proteome</keyword>
<dbReference type="RefSeq" id="WP_187432261.1">
    <property type="nucleotide sequence ID" value="NZ_CP143423.1"/>
</dbReference>
<evidence type="ECO:0000256" key="4">
    <source>
        <dbReference type="ARBA" id="ARBA00022741"/>
    </source>
</evidence>
<feature type="domain" description="ABC transporter" evidence="6">
    <location>
        <begin position="11"/>
        <end position="261"/>
    </location>
</feature>
<reference evidence="8" key="1">
    <citation type="submission" date="2024-01" db="EMBL/GenBank/DDBJ databases">
        <title>Roseobacter fucihabitans sp. nov., isolated from the brown alga Fucus spiralis.</title>
        <authorList>
            <person name="Hahnke S."/>
            <person name="Berger M."/>
            <person name="Schlingloff A."/>
            <person name="Athale I."/>
            <person name="Neumann-Schaal M."/>
            <person name="Adenaya A."/>
            <person name="Poehlein A."/>
            <person name="Daniel R."/>
            <person name="Pertersen J."/>
            <person name="Brinkhoff T."/>
        </authorList>
    </citation>
    <scope>NUCLEOTIDE SEQUENCE [LARGE SCALE GENOMIC DNA]</scope>
    <source>
        <strain evidence="8">B14</strain>
    </source>
</reference>
<keyword evidence="3" id="KW-0813">Transport</keyword>
<dbReference type="GO" id="GO:0005524">
    <property type="term" value="F:ATP binding"/>
    <property type="evidence" value="ECO:0007669"/>
    <property type="project" value="UniProtKB-KW"/>
</dbReference>
<dbReference type="InterPro" id="IPR050319">
    <property type="entry name" value="ABC_transp_ATP-bind"/>
</dbReference>
<dbReference type="InterPro" id="IPR003439">
    <property type="entry name" value="ABC_transporter-like_ATP-bd"/>
</dbReference>
<dbReference type="Pfam" id="PF00005">
    <property type="entry name" value="ABC_tran"/>
    <property type="match status" value="1"/>
</dbReference>
<dbReference type="Pfam" id="PF08352">
    <property type="entry name" value="oligo_HPY"/>
    <property type="match status" value="1"/>
</dbReference>
<sequence>MSEQSAPKPLIRIEDLSVHFKLKRDNWFAEPDVVHAVDGVSFDIQSGQTLGLVGESGCGKTTTGRALLGLVKSTTGHVLFDDTDLSTVSGEEMFPLRQRMQIIFQDPYSALNPRQTAGDIVMDPLVVHNVGTPSARKERVEELFALVGLRKNQLSLYPHQFSGGQRQRICIARALALNPQFIVCDEPVSALDVAIQAQILNLLCKLQDELNLTYLFISHDLAVVQHMCDEIAVMYLGVIVERADRKSLFENPRHPYTRALLSAVLTSVSGEKIERIRLEGDIPNPINKPSGCRFRTRCPFAQQVCSEVEPVLEEKSPNHWEACHFHTSLDVTA</sequence>